<dbReference type="Pfam" id="PF16884">
    <property type="entry name" value="ADH_N_2"/>
    <property type="match status" value="1"/>
</dbReference>
<protein>
    <submittedName>
        <fullName evidence="4">Uncharacterized protein</fullName>
    </submittedName>
</protein>
<organism evidence="4 5">
    <name type="scientific">Naegleria lovaniensis</name>
    <name type="common">Amoeba</name>
    <dbReference type="NCBI Taxonomy" id="51637"/>
    <lineage>
        <taxon>Eukaryota</taxon>
        <taxon>Discoba</taxon>
        <taxon>Heterolobosea</taxon>
        <taxon>Tetramitia</taxon>
        <taxon>Eutetramitia</taxon>
        <taxon>Vahlkampfiidae</taxon>
        <taxon>Naegleria</taxon>
    </lineage>
</organism>
<dbReference type="PANTHER" id="PTHR43205">
    <property type="entry name" value="PROSTAGLANDIN REDUCTASE"/>
    <property type="match status" value="1"/>
</dbReference>
<sequence>MFIGKDSREQRIQQVIHHLYPSHHDNVLDPHQCGEKDIISTHFVCGGRPHDMKTTSEAILLHRFPKGVIQDDNFKFVQDMPLEHDVSSNNHDFSEIILVQLMYVSVDPYMRARMQPKTPKGYFPAFKLNEPMNSGCVVKVLESRKGNKFKKGDYIFGYFKWQKVQVVKIKSTELKDYVKLDPSLGVPLSYYLGVLGMPGVTSYWGLLDICQPKKGEVVVVSAASGAVGSVVGQIAKLKGCFVIGISGGSEESAKELKSIGFDEIINYKQYPHTISLKQAIEKVSPNGGVDCFFDNVGGYVLDAVSLCMNKYGRISLCGAISQYNEDGMETGPRMNSLYVVRELTVKGFLVTSYYDRYDESMRDLAKWVKEGKIKALETTVKGFENIPKALMKIFSGDKIGKIVVDCS</sequence>
<evidence type="ECO:0000259" key="2">
    <source>
        <dbReference type="Pfam" id="PF00107"/>
    </source>
</evidence>
<evidence type="ECO:0000256" key="1">
    <source>
        <dbReference type="ARBA" id="ARBA00023002"/>
    </source>
</evidence>
<proteinExistence type="predicted"/>
<evidence type="ECO:0000313" key="4">
    <source>
        <dbReference type="EMBL" id="KAG2379278.1"/>
    </source>
</evidence>
<dbReference type="InterPro" id="IPR045010">
    <property type="entry name" value="MDR_fam"/>
</dbReference>
<accession>A0AA88GIL5</accession>
<dbReference type="Gene3D" id="3.40.50.720">
    <property type="entry name" value="NAD(P)-binding Rossmann-like Domain"/>
    <property type="match status" value="1"/>
</dbReference>
<dbReference type="InterPro" id="IPR011032">
    <property type="entry name" value="GroES-like_sf"/>
</dbReference>
<evidence type="ECO:0000259" key="3">
    <source>
        <dbReference type="Pfam" id="PF16884"/>
    </source>
</evidence>
<evidence type="ECO:0000313" key="5">
    <source>
        <dbReference type="Proteomes" id="UP000816034"/>
    </source>
</evidence>
<keyword evidence="5" id="KW-1185">Reference proteome</keyword>
<dbReference type="SUPFAM" id="SSF51735">
    <property type="entry name" value="NAD(P)-binding Rossmann-fold domains"/>
    <property type="match status" value="1"/>
</dbReference>
<comment type="caution">
    <text evidence="4">The sequence shown here is derived from an EMBL/GenBank/DDBJ whole genome shotgun (WGS) entry which is preliminary data.</text>
</comment>
<dbReference type="InterPro" id="IPR036291">
    <property type="entry name" value="NAD(P)-bd_dom_sf"/>
</dbReference>
<dbReference type="AlphaFoldDB" id="A0AA88GIL5"/>
<dbReference type="Pfam" id="PF00107">
    <property type="entry name" value="ADH_zinc_N"/>
    <property type="match status" value="1"/>
</dbReference>
<dbReference type="GO" id="GO:0016628">
    <property type="term" value="F:oxidoreductase activity, acting on the CH-CH group of donors, NAD or NADP as acceptor"/>
    <property type="evidence" value="ECO:0007669"/>
    <property type="project" value="InterPro"/>
</dbReference>
<gene>
    <name evidence="4" type="ORF">C9374_007417</name>
</gene>
<feature type="domain" description="Alcohol dehydrogenase-like C-terminal" evidence="2">
    <location>
        <begin position="226"/>
        <end position="363"/>
    </location>
</feature>
<dbReference type="SUPFAM" id="SSF50129">
    <property type="entry name" value="GroES-like"/>
    <property type="match status" value="1"/>
</dbReference>
<dbReference type="RefSeq" id="XP_044546540.1">
    <property type="nucleotide sequence ID" value="XM_044697380.1"/>
</dbReference>
<reference evidence="4 5" key="1">
    <citation type="journal article" date="2018" name="BMC Genomics">
        <title>The genome of Naegleria lovaniensis, the basis for a comparative approach to unravel pathogenicity factors of the human pathogenic amoeba N. fowleri.</title>
        <authorList>
            <person name="Liechti N."/>
            <person name="Schurch N."/>
            <person name="Bruggmann R."/>
            <person name="Wittwer M."/>
        </authorList>
    </citation>
    <scope>NUCLEOTIDE SEQUENCE [LARGE SCALE GENOMIC DNA]</scope>
    <source>
        <strain evidence="4 5">ATCC 30569</strain>
    </source>
</reference>
<dbReference type="PANTHER" id="PTHR43205:SF7">
    <property type="entry name" value="PROSTAGLANDIN REDUCTASE 1"/>
    <property type="match status" value="1"/>
</dbReference>
<dbReference type="Proteomes" id="UP000816034">
    <property type="component" value="Unassembled WGS sequence"/>
</dbReference>
<dbReference type="EMBL" id="PYSW02000029">
    <property type="protein sequence ID" value="KAG2379278.1"/>
    <property type="molecule type" value="Genomic_DNA"/>
</dbReference>
<keyword evidence="1" id="KW-0560">Oxidoreductase</keyword>
<name>A0AA88GIL5_NAELO</name>
<dbReference type="CDD" id="cd05288">
    <property type="entry name" value="PGDH"/>
    <property type="match status" value="1"/>
</dbReference>
<dbReference type="InterPro" id="IPR041694">
    <property type="entry name" value="ADH_N_2"/>
</dbReference>
<feature type="domain" description="Oxidoreductase N-terminal" evidence="3">
    <location>
        <begin position="59"/>
        <end position="170"/>
    </location>
</feature>
<dbReference type="InterPro" id="IPR013149">
    <property type="entry name" value="ADH-like_C"/>
</dbReference>
<dbReference type="Gene3D" id="3.90.180.10">
    <property type="entry name" value="Medium-chain alcohol dehydrogenases, catalytic domain"/>
    <property type="match status" value="1"/>
</dbReference>
<dbReference type="GeneID" id="68099871"/>
<dbReference type="FunFam" id="3.40.50.720:FF:000121">
    <property type="entry name" value="Prostaglandin reductase 2"/>
    <property type="match status" value="1"/>
</dbReference>